<organism evidence="13 14">
    <name type="scientific">Lepeophtheirus salmonis</name>
    <name type="common">Salmon louse</name>
    <name type="synonym">Caligus salmonis</name>
    <dbReference type="NCBI Taxonomy" id="72036"/>
    <lineage>
        <taxon>Eukaryota</taxon>
        <taxon>Metazoa</taxon>
        <taxon>Ecdysozoa</taxon>
        <taxon>Arthropoda</taxon>
        <taxon>Crustacea</taxon>
        <taxon>Multicrustacea</taxon>
        <taxon>Hexanauplia</taxon>
        <taxon>Copepoda</taxon>
        <taxon>Siphonostomatoida</taxon>
        <taxon>Caligidae</taxon>
        <taxon>Lepeophtheirus</taxon>
    </lineage>
</organism>
<name>A0A7R8CH97_LEPSM</name>
<dbReference type="SMART" id="SM00079">
    <property type="entry name" value="PBPe"/>
    <property type="match status" value="1"/>
</dbReference>
<keyword evidence="7" id="KW-0472">Membrane</keyword>
<keyword evidence="9" id="KW-0325">Glycoprotein</keyword>
<dbReference type="GO" id="GO:0015276">
    <property type="term" value="F:ligand-gated monoatomic ion channel activity"/>
    <property type="evidence" value="ECO:0007669"/>
    <property type="project" value="InterPro"/>
</dbReference>
<evidence type="ECO:0000256" key="1">
    <source>
        <dbReference type="ARBA" id="ARBA00004141"/>
    </source>
</evidence>
<evidence type="ECO:0000256" key="10">
    <source>
        <dbReference type="ARBA" id="ARBA00023286"/>
    </source>
</evidence>
<dbReference type="OrthoDB" id="5984008at2759"/>
<comment type="subcellular location">
    <subcellularLocation>
        <location evidence="1">Membrane</location>
        <topology evidence="1">Multi-pass membrane protein</topology>
    </subcellularLocation>
</comment>
<proteinExistence type="inferred from homology"/>
<keyword evidence="3" id="KW-0813">Transport</keyword>
<evidence type="ECO:0000259" key="12">
    <source>
        <dbReference type="SMART" id="SM00079"/>
    </source>
</evidence>
<dbReference type="SUPFAM" id="SSF53850">
    <property type="entry name" value="Periplasmic binding protein-like II"/>
    <property type="match status" value="1"/>
</dbReference>
<dbReference type="FunFam" id="3.40.190.10:FF:000167">
    <property type="entry name" value="Eye-enriched kainate receptor, isoform B"/>
    <property type="match status" value="1"/>
</dbReference>
<accession>A0A7R8CH97</accession>
<evidence type="ECO:0000313" key="14">
    <source>
        <dbReference type="Proteomes" id="UP000675881"/>
    </source>
</evidence>
<sequence length="275" mass="30807">MESVEASILLITTRVIGIKWATMRDANNSASISISEIVISFKGLNLVGYTKSLLSKLEDIKLICETSSNMNRAESEYPISTSIVYGDIKIEELRDCNLTQVGGLLDSKGYGIGTPKGSLWRDHLSLAILELQEKGTIQMLYNKWWKNTGDNIGGVFVVLLCGLTIAIIVAILEFCWNSRKNALSDRQSLCSEMTEELRFAIRCYGSRQKPALRRSCSQCSPDDTYVPVIEDFSNTSQSENKISNSAILYGLESFSLNDQCHHFQYHINKKHLTTK</sequence>
<evidence type="ECO:0000256" key="8">
    <source>
        <dbReference type="ARBA" id="ARBA00023170"/>
    </source>
</evidence>
<dbReference type="GO" id="GO:0016020">
    <property type="term" value="C:membrane"/>
    <property type="evidence" value="ECO:0007669"/>
    <property type="project" value="UniProtKB-SubCell"/>
</dbReference>
<evidence type="ECO:0000256" key="7">
    <source>
        <dbReference type="ARBA" id="ARBA00023136"/>
    </source>
</evidence>
<dbReference type="AlphaFoldDB" id="A0A7R8CH97"/>
<keyword evidence="6" id="KW-0406">Ion transport</keyword>
<dbReference type="Proteomes" id="UP000675881">
    <property type="component" value="Chromosome 12"/>
</dbReference>
<keyword evidence="4" id="KW-0812">Transmembrane</keyword>
<evidence type="ECO:0000256" key="5">
    <source>
        <dbReference type="ARBA" id="ARBA00022989"/>
    </source>
</evidence>
<keyword evidence="8" id="KW-0675">Receptor</keyword>
<evidence type="ECO:0000313" key="13">
    <source>
        <dbReference type="EMBL" id="CAF2818242.1"/>
    </source>
</evidence>
<evidence type="ECO:0000256" key="11">
    <source>
        <dbReference type="ARBA" id="ARBA00023303"/>
    </source>
</evidence>
<feature type="domain" description="Ionotropic glutamate receptor C-terminal" evidence="12">
    <location>
        <begin position="8"/>
        <end position="147"/>
    </location>
</feature>
<evidence type="ECO:0000256" key="4">
    <source>
        <dbReference type="ARBA" id="ARBA00022692"/>
    </source>
</evidence>
<dbReference type="InterPro" id="IPR015683">
    <property type="entry name" value="Ionotropic_Glu_rcpt"/>
</dbReference>
<evidence type="ECO:0000256" key="6">
    <source>
        <dbReference type="ARBA" id="ARBA00023065"/>
    </source>
</evidence>
<keyword evidence="5" id="KW-1133">Transmembrane helix</keyword>
<keyword evidence="10" id="KW-1071">Ligand-gated ion channel</keyword>
<evidence type="ECO:0000256" key="3">
    <source>
        <dbReference type="ARBA" id="ARBA00022448"/>
    </source>
</evidence>
<gene>
    <name evidence="13" type="ORF">LSAA_3468</name>
</gene>
<dbReference type="PANTHER" id="PTHR18966">
    <property type="entry name" value="IONOTROPIC GLUTAMATE RECEPTOR"/>
    <property type="match status" value="1"/>
</dbReference>
<dbReference type="InterPro" id="IPR001320">
    <property type="entry name" value="Iontro_rcpt_C"/>
</dbReference>
<dbReference type="EMBL" id="HG994591">
    <property type="protein sequence ID" value="CAF2818242.1"/>
    <property type="molecule type" value="Genomic_DNA"/>
</dbReference>
<evidence type="ECO:0000256" key="2">
    <source>
        <dbReference type="ARBA" id="ARBA00008685"/>
    </source>
</evidence>
<protein>
    <submittedName>
        <fullName evidence="13">GRIN</fullName>
    </submittedName>
</protein>
<comment type="similarity">
    <text evidence="2">Belongs to the glutamate-gated ion channel (TC 1.A.10.1) family.</text>
</comment>
<evidence type="ECO:0000256" key="9">
    <source>
        <dbReference type="ARBA" id="ARBA00023180"/>
    </source>
</evidence>
<reference evidence="13" key="1">
    <citation type="submission" date="2021-02" db="EMBL/GenBank/DDBJ databases">
        <authorList>
            <person name="Bekaert M."/>
        </authorList>
    </citation>
    <scope>NUCLEOTIDE SEQUENCE</scope>
    <source>
        <strain evidence="13">IoA-00</strain>
    </source>
</reference>
<keyword evidence="14" id="KW-1185">Reference proteome</keyword>
<dbReference type="Gene3D" id="3.40.190.10">
    <property type="entry name" value="Periplasmic binding protein-like II"/>
    <property type="match status" value="2"/>
</dbReference>
<keyword evidence="11" id="KW-0407">Ion channel</keyword>